<comment type="caution">
    <text evidence="7">The sequence shown here is derived from an EMBL/GenBank/DDBJ whole genome shotgun (WGS) entry which is preliminary data.</text>
</comment>
<evidence type="ECO:0000313" key="7">
    <source>
        <dbReference type="EMBL" id="GAA3195250.1"/>
    </source>
</evidence>
<feature type="transmembrane region" description="Helical" evidence="5">
    <location>
        <begin position="359"/>
        <end position="379"/>
    </location>
</feature>
<dbReference type="SUPFAM" id="SSF103473">
    <property type="entry name" value="MFS general substrate transporter"/>
    <property type="match status" value="1"/>
</dbReference>
<dbReference type="EMBL" id="BAAAUV010000001">
    <property type="protein sequence ID" value="GAA3195250.1"/>
    <property type="molecule type" value="Genomic_DNA"/>
</dbReference>
<feature type="transmembrane region" description="Helical" evidence="5">
    <location>
        <begin position="17"/>
        <end position="41"/>
    </location>
</feature>
<dbReference type="InterPro" id="IPR020846">
    <property type="entry name" value="MFS_dom"/>
</dbReference>
<evidence type="ECO:0000259" key="6">
    <source>
        <dbReference type="PROSITE" id="PS50850"/>
    </source>
</evidence>
<feature type="transmembrane region" description="Helical" evidence="5">
    <location>
        <begin position="143"/>
        <end position="161"/>
    </location>
</feature>
<sequence>MTVEPYRKVLALPGVRVLLFVGLLARIPITAAGLTLTLHVVHELQLGFFRAGIVGAASTLGVALGSPVAGRFVDRYGLRPVLVVTTVAQVGFWFTAPHLSYWPLVAGALVGGALSLPVFGVVRQCIAAMVPADQRRPAFALDSMLVEVSYMVGPAAAVAGVTGAGGLWTMGAIAVGLLAAGAGLLMLNPPTRAEDEEETGGRPVPRRVWLTPATFGLFGVVFATTFILSATELGIVAALKADGAETWTGLFIAVWCLWSLVGGFVYGALPRAVSPLVMVALMGALTAPVGLVGGWPWLAVALVPAGLLCSPALSSTIDTLSRWVPSSARGEAMGLHGTALTLGVAASGPTAGSVIDAHGAGWGFALAGTLGVVMVLLALPAWRTARVLEPEGEREPVAA</sequence>
<keyword evidence="8" id="KW-1185">Reference proteome</keyword>
<dbReference type="InterPro" id="IPR011701">
    <property type="entry name" value="MFS"/>
</dbReference>
<feature type="transmembrane region" description="Helical" evidence="5">
    <location>
        <begin position="76"/>
        <end position="95"/>
    </location>
</feature>
<evidence type="ECO:0000256" key="3">
    <source>
        <dbReference type="ARBA" id="ARBA00022989"/>
    </source>
</evidence>
<feature type="transmembrane region" description="Helical" evidence="5">
    <location>
        <begin position="250"/>
        <end position="269"/>
    </location>
</feature>
<feature type="transmembrane region" description="Helical" evidence="5">
    <location>
        <begin position="276"/>
        <end position="298"/>
    </location>
</feature>
<evidence type="ECO:0000256" key="4">
    <source>
        <dbReference type="ARBA" id="ARBA00023136"/>
    </source>
</evidence>
<keyword evidence="2 5" id="KW-0812">Transmembrane</keyword>
<evidence type="ECO:0000256" key="5">
    <source>
        <dbReference type="SAM" id="Phobius"/>
    </source>
</evidence>
<protein>
    <submittedName>
        <fullName evidence="7">MFS transporter</fullName>
    </submittedName>
</protein>
<dbReference type="PANTHER" id="PTHR23542:SF1">
    <property type="entry name" value="MAJOR FACILITATOR SUPERFAMILY (MFS) PROFILE DOMAIN-CONTAINING PROTEIN"/>
    <property type="match status" value="1"/>
</dbReference>
<dbReference type="Gene3D" id="1.20.1250.20">
    <property type="entry name" value="MFS general substrate transporter like domains"/>
    <property type="match status" value="2"/>
</dbReference>
<feature type="transmembrane region" description="Helical" evidence="5">
    <location>
        <begin position="47"/>
        <end position="64"/>
    </location>
</feature>
<dbReference type="InterPro" id="IPR036259">
    <property type="entry name" value="MFS_trans_sf"/>
</dbReference>
<gene>
    <name evidence="7" type="ORF">GCM10010468_05400</name>
</gene>
<name>A0ABP6PXJ1_9ACTN</name>
<proteinExistence type="predicted"/>
<evidence type="ECO:0000313" key="8">
    <source>
        <dbReference type="Proteomes" id="UP001501237"/>
    </source>
</evidence>
<keyword evidence="3 5" id="KW-1133">Transmembrane helix</keyword>
<dbReference type="Proteomes" id="UP001501237">
    <property type="component" value="Unassembled WGS sequence"/>
</dbReference>
<reference evidence="8" key="1">
    <citation type="journal article" date="2019" name="Int. J. Syst. Evol. Microbiol.">
        <title>The Global Catalogue of Microorganisms (GCM) 10K type strain sequencing project: providing services to taxonomists for standard genome sequencing and annotation.</title>
        <authorList>
            <consortium name="The Broad Institute Genomics Platform"/>
            <consortium name="The Broad Institute Genome Sequencing Center for Infectious Disease"/>
            <person name="Wu L."/>
            <person name="Ma J."/>
        </authorList>
    </citation>
    <scope>NUCLEOTIDE SEQUENCE [LARGE SCALE GENOMIC DNA]</scope>
    <source>
        <strain evidence="8">JCM 9377</strain>
    </source>
</reference>
<feature type="domain" description="Major facilitator superfamily (MFS) profile" evidence="6">
    <location>
        <begin position="169"/>
        <end position="399"/>
    </location>
</feature>
<evidence type="ECO:0000256" key="2">
    <source>
        <dbReference type="ARBA" id="ARBA00022692"/>
    </source>
</evidence>
<organism evidence="7 8">
    <name type="scientific">Actinocorallia longicatena</name>
    <dbReference type="NCBI Taxonomy" id="111803"/>
    <lineage>
        <taxon>Bacteria</taxon>
        <taxon>Bacillati</taxon>
        <taxon>Actinomycetota</taxon>
        <taxon>Actinomycetes</taxon>
        <taxon>Streptosporangiales</taxon>
        <taxon>Thermomonosporaceae</taxon>
        <taxon>Actinocorallia</taxon>
    </lineage>
</organism>
<feature type="transmembrane region" description="Helical" evidence="5">
    <location>
        <begin position="208"/>
        <end position="230"/>
    </location>
</feature>
<accession>A0ABP6PXJ1</accession>
<feature type="transmembrane region" description="Helical" evidence="5">
    <location>
        <begin position="167"/>
        <end position="187"/>
    </location>
</feature>
<evidence type="ECO:0000256" key="1">
    <source>
        <dbReference type="ARBA" id="ARBA00004651"/>
    </source>
</evidence>
<comment type="subcellular location">
    <subcellularLocation>
        <location evidence="1">Cell membrane</location>
        <topology evidence="1">Multi-pass membrane protein</topology>
    </subcellularLocation>
</comment>
<dbReference type="Pfam" id="PF07690">
    <property type="entry name" value="MFS_1"/>
    <property type="match status" value="1"/>
</dbReference>
<feature type="transmembrane region" description="Helical" evidence="5">
    <location>
        <begin position="101"/>
        <end position="122"/>
    </location>
</feature>
<dbReference type="RefSeq" id="WP_344821680.1">
    <property type="nucleotide sequence ID" value="NZ_BAAAUV010000001.1"/>
</dbReference>
<dbReference type="PROSITE" id="PS50850">
    <property type="entry name" value="MFS"/>
    <property type="match status" value="1"/>
</dbReference>
<dbReference type="PANTHER" id="PTHR23542">
    <property type="match status" value="1"/>
</dbReference>
<keyword evidence="4 5" id="KW-0472">Membrane</keyword>